<evidence type="ECO:0000313" key="3">
    <source>
        <dbReference type="Proteomes" id="UP000012106"/>
    </source>
</evidence>
<accession>M6JI80</accession>
<dbReference type="Proteomes" id="UP000012106">
    <property type="component" value="Unassembled WGS sequence"/>
</dbReference>
<name>M6JI80_9LEPT</name>
<reference evidence="2 3" key="1">
    <citation type="submission" date="2013-01" db="EMBL/GenBank/DDBJ databases">
        <authorList>
            <person name="Harkins D.M."/>
            <person name="Durkin A.S."/>
            <person name="Brinkac L.M."/>
            <person name="Haft D.H."/>
            <person name="Selengut J.D."/>
            <person name="Sanka R."/>
            <person name="DePew J."/>
            <person name="Purushe J."/>
            <person name="Hartskeerl R.A."/>
            <person name="Ahmed A."/>
            <person name="van der Linden H."/>
            <person name="Goris M.G.A."/>
            <person name="Vinetz J.M."/>
            <person name="Sutton G.G."/>
            <person name="Nierman W.C."/>
            <person name="Fouts D.E."/>
        </authorList>
    </citation>
    <scope>NUCLEOTIDE SEQUENCE [LARGE SCALE GENOMIC DNA]</scope>
    <source>
        <strain evidence="2 3">MAVJ 401</strain>
    </source>
</reference>
<sequence>MLFKKKSCILLLLNKFIAEVKIEMTNQDNNSLETTKLEGLIKQIREDILESFRFYADPEYTGNDPLLPVSGIIFGAEGPVITPPSYEFMGWGKGPKGIPFEETGGFDLSELINTDPSDDNEAEAFQKQWENACQLLTQILKEVASSEEFHKIPKEGPVVFALSVVDQAQTLLGRIHSDGTFEEPPKKSDNDQSG</sequence>
<proteinExistence type="predicted"/>
<evidence type="ECO:0000256" key="1">
    <source>
        <dbReference type="SAM" id="MobiDB-lite"/>
    </source>
</evidence>
<dbReference type="AlphaFoldDB" id="M6JI80"/>
<comment type="caution">
    <text evidence="2">The sequence shown here is derived from an EMBL/GenBank/DDBJ whole genome shotgun (WGS) entry which is preliminary data.</text>
</comment>
<dbReference type="EMBL" id="AHMU02000050">
    <property type="protein sequence ID" value="EMN21594.1"/>
    <property type="molecule type" value="Genomic_DNA"/>
</dbReference>
<organism evidence="2 3">
    <name type="scientific">Leptospira santarosai serovar Arenal str. MAVJ 401</name>
    <dbReference type="NCBI Taxonomy" id="1049976"/>
    <lineage>
        <taxon>Bacteria</taxon>
        <taxon>Pseudomonadati</taxon>
        <taxon>Spirochaetota</taxon>
        <taxon>Spirochaetia</taxon>
        <taxon>Leptospirales</taxon>
        <taxon>Leptospiraceae</taxon>
        <taxon>Leptospira</taxon>
    </lineage>
</organism>
<evidence type="ECO:0000313" key="2">
    <source>
        <dbReference type="EMBL" id="EMN21594.1"/>
    </source>
</evidence>
<protein>
    <submittedName>
        <fullName evidence="2">Uncharacterized protein</fullName>
    </submittedName>
</protein>
<gene>
    <name evidence="2" type="ORF">LEP1GSC063_3845</name>
</gene>
<feature type="region of interest" description="Disordered" evidence="1">
    <location>
        <begin position="175"/>
        <end position="194"/>
    </location>
</feature>